<dbReference type="InterPro" id="IPR001130">
    <property type="entry name" value="TatD-like"/>
</dbReference>
<gene>
    <name evidence="5" type="ORF">IDSA_08655</name>
</gene>
<dbReference type="eggNOG" id="COG0084">
    <property type="taxonomic scope" value="Bacteria"/>
</dbReference>
<dbReference type="PANTHER" id="PTHR46124:SF2">
    <property type="entry name" value="D-AMINOACYL-TRNA DEACYLASE"/>
    <property type="match status" value="1"/>
</dbReference>
<reference evidence="5 6" key="1">
    <citation type="submission" date="2014-06" db="EMBL/GenBank/DDBJ databases">
        <title>The draft genome sequence of Idiomarina salinarum ISL-52.</title>
        <authorList>
            <person name="Du J."/>
            <person name="Shao Z."/>
        </authorList>
    </citation>
    <scope>NUCLEOTIDE SEQUENCE [LARGE SCALE GENOMIC DNA]</scope>
    <source>
        <strain evidence="5 6">ISL-52</strain>
    </source>
</reference>
<keyword evidence="6" id="KW-1185">Reference proteome</keyword>
<keyword evidence="3" id="KW-0378">Hydrolase</keyword>
<dbReference type="AlphaFoldDB" id="A0A094L752"/>
<organism evidence="5 6">
    <name type="scientific">Pseudidiomarina salinarum</name>
    <dbReference type="NCBI Taxonomy" id="435908"/>
    <lineage>
        <taxon>Bacteria</taxon>
        <taxon>Pseudomonadati</taxon>
        <taxon>Pseudomonadota</taxon>
        <taxon>Gammaproteobacteria</taxon>
        <taxon>Alteromonadales</taxon>
        <taxon>Idiomarinaceae</taxon>
        <taxon>Pseudidiomarina</taxon>
    </lineage>
</organism>
<name>A0A094L752_9GAMM</name>
<dbReference type="OrthoDB" id="9810005at2"/>
<dbReference type="STRING" id="435908.IDSA_08655"/>
<evidence type="ECO:0000256" key="4">
    <source>
        <dbReference type="PIRSR" id="PIRSR005902-1"/>
    </source>
</evidence>
<dbReference type="Gene3D" id="3.20.20.140">
    <property type="entry name" value="Metal-dependent hydrolases"/>
    <property type="match status" value="1"/>
</dbReference>
<sequence>MPWFDCGVNLTSSRFADGVDQVIARADAAGVTRLLVIGTNLEHSRAAIALCEQFPGQLAATVGIHPHDAAAVPADYLDQLAELAGHPAVVAIGECGLDFNRNFSPQDQQRRVFQAQLDLAAKVGKPVYLHERDALDDQLKILKNYQHTVPKMLAHCFTGGREALAAYLKLDCFIGITGWVCDERRGQELRAAVPLIPADKLVLETDAPFLIPRTLKPRPAMNEPCWLPEIAEVVAGLRQQSVAELAEQTWQVSHDLFAAKAWRRP</sequence>
<dbReference type="FunFam" id="3.20.20.140:FF:000005">
    <property type="entry name" value="TatD family hydrolase"/>
    <property type="match status" value="1"/>
</dbReference>
<dbReference type="PROSITE" id="PS01090">
    <property type="entry name" value="TATD_2"/>
    <property type="match status" value="1"/>
</dbReference>
<feature type="binding site" evidence="4">
    <location>
        <position position="206"/>
    </location>
    <ligand>
        <name>a divalent metal cation</name>
        <dbReference type="ChEBI" id="CHEBI:60240"/>
        <label>1</label>
    </ligand>
</feature>
<feature type="binding site" evidence="4">
    <location>
        <position position="94"/>
    </location>
    <ligand>
        <name>a divalent metal cation</name>
        <dbReference type="ChEBI" id="CHEBI:60240"/>
        <label>1</label>
    </ligand>
</feature>
<dbReference type="GO" id="GO:0016788">
    <property type="term" value="F:hydrolase activity, acting on ester bonds"/>
    <property type="evidence" value="ECO:0007669"/>
    <property type="project" value="InterPro"/>
</dbReference>
<dbReference type="Pfam" id="PF01026">
    <property type="entry name" value="TatD_DNase"/>
    <property type="match status" value="1"/>
</dbReference>
<proteinExistence type="inferred from homology"/>
<feature type="binding site" evidence="4">
    <location>
        <position position="155"/>
    </location>
    <ligand>
        <name>a divalent metal cation</name>
        <dbReference type="ChEBI" id="CHEBI:60240"/>
        <label>2</label>
    </ligand>
</feature>
<evidence type="ECO:0000256" key="2">
    <source>
        <dbReference type="ARBA" id="ARBA00022723"/>
    </source>
</evidence>
<dbReference type="Proteomes" id="UP000054363">
    <property type="component" value="Unassembled WGS sequence"/>
</dbReference>
<comment type="similarity">
    <text evidence="1">Belongs to the metallo-dependent hydrolases superfamily. TatD-type hydrolase family.</text>
</comment>
<dbReference type="GO" id="GO:0005829">
    <property type="term" value="C:cytosol"/>
    <property type="evidence" value="ECO:0007669"/>
    <property type="project" value="TreeGrafter"/>
</dbReference>
<dbReference type="InterPro" id="IPR018228">
    <property type="entry name" value="DNase_TatD-rel_CS"/>
</dbReference>
<evidence type="ECO:0000256" key="1">
    <source>
        <dbReference type="ARBA" id="ARBA00009275"/>
    </source>
</evidence>
<accession>A0A094L752</accession>
<dbReference type="PANTHER" id="PTHR46124">
    <property type="entry name" value="D-AMINOACYL-TRNA DEACYLASE"/>
    <property type="match status" value="1"/>
</dbReference>
<dbReference type="InterPro" id="IPR032466">
    <property type="entry name" value="Metal_Hydrolase"/>
</dbReference>
<dbReference type="EMBL" id="JPER01000004">
    <property type="protein sequence ID" value="KFZ30593.1"/>
    <property type="molecule type" value="Genomic_DNA"/>
</dbReference>
<keyword evidence="2 4" id="KW-0479">Metal-binding</keyword>
<dbReference type="SUPFAM" id="SSF51556">
    <property type="entry name" value="Metallo-dependent hydrolases"/>
    <property type="match status" value="1"/>
</dbReference>
<dbReference type="GO" id="GO:0046872">
    <property type="term" value="F:metal ion binding"/>
    <property type="evidence" value="ECO:0007669"/>
    <property type="project" value="UniProtKB-KW"/>
</dbReference>
<dbReference type="PIRSF" id="PIRSF005902">
    <property type="entry name" value="DNase_TatD"/>
    <property type="match status" value="1"/>
</dbReference>
<comment type="caution">
    <text evidence="5">The sequence shown here is derived from an EMBL/GenBank/DDBJ whole genome shotgun (WGS) entry which is preliminary data.</text>
</comment>
<dbReference type="CDD" id="cd01310">
    <property type="entry name" value="TatD_DNAse"/>
    <property type="match status" value="1"/>
</dbReference>
<protein>
    <submittedName>
        <fullName evidence="5">DNase TatD</fullName>
    </submittedName>
</protein>
<dbReference type="PROSITE" id="PS01091">
    <property type="entry name" value="TATD_3"/>
    <property type="match status" value="1"/>
</dbReference>
<feature type="binding site" evidence="4">
    <location>
        <position position="130"/>
    </location>
    <ligand>
        <name>a divalent metal cation</name>
        <dbReference type="ChEBI" id="CHEBI:60240"/>
        <label>2</label>
    </ligand>
</feature>
<evidence type="ECO:0000256" key="3">
    <source>
        <dbReference type="ARBA" id="ARBA00022801"/>
    </source>
</evidence>
<evidence type="ECO:0000313" key="5">
    <source>
        <dbReference type="EMBL" id="KFZ30593.1"/>
    </source>
</evidence>
<evidence type="ECO:0000313" key="6">
    <source>
        <dbReference type="Proteomes" id="UP000054363"/>
    </source>
</evidence>
<dbReference type="RefSeq" id="WP_034775850.1">
    <property type="nucleotide sequence ID" value="NZ_JPER01000004.1"/>
</dbReference>